<reference evidence="2" key="1">
    <citation type="submission" date="2023-03" db="EMBL/GenBank/DDBJ databases">
        <title>Complete genome of Cladonia borealis.</title>
        <authorList>
            <person name="Park H."/>
        </authorList>
    </citation>
    <scope>NUCLEOTIDE SEQUENCE</scope>
    <source>
        <strain evidence="2">ANT050790</strain>
    </source>
</reference>
<dbReference type="AlphaFoldDB" id="A0AA39UZH9"/>
<evidence type="ECO:0000313" key="2">
    <source>
        <dbReference type="EMBL" id="KAK0509757.1"/>
    </source>
</evidence>
<feature type="region of interest" description="Disordered" evidence="1">
    <location>
        <begin position="24"/>
        <end position="53"/>
    </location>
</feature>
<comment type="caution">
    <text evidence="2">The sequence shown here is derived from an EMBL/GenBank/DDBJ whole genome shotgun (WGS) entry which is preliminary data.</text>
</comment>
<proteinExistence type="predicted"/>
<name>A0AA39UZH9_9LECA</name>
<dbReference type="EMBL" id="JAFEKC020000018">
    <property type="protein sequence ID" value="KAK0509757.1"/>
    <property type="molecule type" value="Genomic_DNA"/>
</dbReference>
<feature type="compositionally biased region" description="Basic and acidic residues" evidence="1">
    <location>
        <begin position="43"/>
        <end position="53"/>
    </location>
</feature>
<dbReference type="Proteomes" id="UP001166286">
    <property type="component" value="Unassembled WGS sequence"/>
</dbReference>
<organism evidence="2 3">
    <name type="scientific">Cladonia borealis</name>
    <dbReference type="NCBI Taxonomy" id="184061"/>
    <lineage>
        <taxon>Eukaryota</taxon>
        <taxon>Fungi</taxon>
        <taxon>Dikarya</taxon>
        <taxon>Ascomycota</taxon>
        <taxon>Pezizomycotina</taxon>
        <taxon>Lecanoromycetes</taxon>
        <taxon>OSLEUM clade</taxon>
        <taxon>Lecanoromycetidae</taxon>
        <taxon>Lecanorales</taxon>
        <taxon>Lecanorineae</taxon>
        <taxon>Cladoniaceae</taxon>
        <taxon>Cladonia</taxon>
    </lineage>
</organism>
<accession>A0AA39UZH9</accession>
<gene>
    <name evidence="2" type="ORF">JMJ35_008151</name>
</gene>
<evidence type="ECO:0000313" key="3">
    <source>
        <dbReference type="Proteomes" id="UP001166286"/>
    </source>
</evidence>
<sequence>MASSHEIRSIEDFIEPSYLEIKQVSQPPPISSSYIRRQGLKQDSTKASEEKVAHEATNMNTNYYRKERKLPILGVPCWFLGRGYSVDVRWQFGVAYVAVESDQVQKVKDKLEGHGFEGSIVHVKLLHERPDDFIPQNWAKSASAVV</sequence>
<protein>
    <submittedName>
        <fullName evidence="2">Uncharacterized protein</fullName>
    </submittedName>
</protein>
<keyword evidence="3" id="KW-1185">Reference proteome</keyword>
<evidence type="ECO:0000256" key="1">
    <source>
        <dbReference type="SAM" id="MobiDB-lite"/>
    </source>
</evidence>